<keyword evidence="5" id="KW-0540">Nuclease</keyword>
<gene>
    <name evidence="5" type="ORF">HQN79_08620</name>
</gene>
<dbReference type="RefSeq" id="WP_173285627.1">
    <property type="nucleotide sequence ID" value="NZ_CP054020.1"/>
</dbReference>
<dbReference type="InterPro" id="IPR000055">
    <property type="entry name" value="Restrct_endonuc_typeI_TRD"/>
</dbReference>
<name>A0A7D4TER9_9GAMM</name>
<dbReference type="GO" id="GO:0004519">
    <property type="term" value="F:endonuclease activity"/>
    <property type="evidence" value="ECO:0007669"/>
    <property type="project" value="UniProtKB-KW"/>
</dbReference>
<keyword evidence="5" id="KW-0378">Hydrolase</keyword>
<dbReference type="Gene3D" id="3.90.220.20">
    <property type="entry name" value="DNA methylase specificity domains"/>
    <property type="match status" value="2"/>
</dbReference>
<dbReference type="InterPro" id="IPR044946">
    <property type="entry name" value="Restrct_endonuc_typeI_TRD_sf"/>
</dbReference>
<keyword evidence="3" id="KW-0238">DNA-binding</keyword>
<sequence length="458" mass="51217">MSFKEYSFQDLLSNIVDNRGKTCPVTDSGIPLIATNCIKNDSLYPVYEKIRFVDDETYQNWFRGHPEPEDIIFVCKGSPGRVAWTQNPVPFCIAQDMVAIRANQDLVFPKYLFALLRSPKTQKKIEDMHVGSLIPHFKKGDFKNLYLDIIEDKVIQKKIGDIYFSFCEKIEANRQINQTLEEMAQAIFKSWFVYFEPVKAKIAVLENGGTQADATLAAMQVISGKTTQQLQTLQAQHPDKYQQLHQTADLFPNAMQNSELGKIPKGWRVSEIGNEVTVVGGGTPSTKIPEFWDDGEINWATPKDLSSLQDKVLLNTDRKITPAGLTKISSGLLPENTVLMSSRAPVGYLALAKVPVAVNQGFIAMKCEGELTPEFVLQWCDSVMDQIQNRASGTTFMEISKKNFKPIAVIVPSKAVMERFSTTVGNLYDGIKSNVVQSKSLAKIRDSLLPKLLSGDFN</sequence>
<keyword evidence="5" id="KW-0255">Endonuclease</keyword>
<evidence type="ECO:0000313" key="5">
    <source>
        <dbReference type="EMBL" id="QKI89627.1"/>
    </source>
</evidence>
<evidence type="ECO:0000256" key="3">
    <source>
        <dbReference type="ARBA" id="ARBA00023125"/>
    </source>
</evidence>
<dbReference type="AlphaFoldDB" id="A0A7D4TER9"/>
<proteinExistence type="inferred from homology"/>
<dbReference type="GO" id="GO:0009307">
    <property type="term" value="P:DNA restriction-modification system"/>
    <property type="evidence" value="ECO:0007669"/>
    <property type="project" value="UniProtKB-KW"/>
</dbReference>
<accession>A0A7D4TER9</accession>
<dbReference type="EMBL" id="CP054020">
    <property type="protein sequence ID" value="QKI89627.1"/>
    <property type="molecule type" value="Genomic_DNA"/>
</dbReference>
<dbReference type="REBASE" id="402363">
    <property type="entry name" value="S.TspG2ORF8615P"/>
</dbReference>
<keyword evidence="2" id="KW-0680">Restriction system</keyword>
<dbReference type="Proteomes" id="UP000504724">
    <property type="component" value="Chromosome"/>
</dbReference>
<protein>
    <submittedName>
        <fullName evidence="5">Restriction endonuclease subunit S</fullName>
    </submittedName>
</protein>
<dbReference type="GO" id="GO:0003677">
    <property type="term" value="F:DNA binding"/>
    <property type="evidence" value="ECO:0007669"/>
    <property type="project" value="UniProtKB-KW"/>
</dbReference>
<dbReference type="KEGG" id="txa:HQN79_08620"/>
<dbReference type="PANTHER" id="PTHR30408:SF13">
    <property type="entry name" value="TYPE I RESTRICTION ENZYME HINDI SPECIFICITY SUBUNIT"/>
    <property type="match status" value="1"/>
</dbReference>
<reference evidence="5 6" key="1">
    <citation type="submission" date="2020-05" db="EMBL/GenBank/DDBJ databases">
        <title>Thiomicrorhabdus sediminis sp.nov. and Thiomicrorhabdus xiamenensis sp.nov., novel sulfur-oxidizing bacteria isolated from coastal sediment.</title>
        <authorList>
            <person name="Liu X."/>
        </authorList>
    </citation>
    <scope>NUCLEOTIDE SEQUENCE [LARGE SCALE GENOMIC DNA]</scope>
    <source>
        <strain evidence="5 6">G2</strain>
    </source>
</reference>
<evidence type="ECO:0000259" key="4">
    <source>
        <dbReference type="Pfam" id="PF01420"/>
    </source>
</evidence>
<feature type="domain" description="Type I restriction modification DNA specificity" evidence="4">
    <location>
        <begin position="65"/>
        <end position="182"/>
    </location>
</feature>
<comment type="similarity">
    <text evidence="1">Belongs to the type-I restriction system S methylase family.</text>
</comment>
<dbReference type="InterPro" id="IPR052021">
    <property type="entry name" value="Type-I_RS_S_subunit"/>
</dbReference>
<feature type="domain" description="Type I restriction modification DNA specificity" evidence="4">
    <location>
        <begin position="264"/>
        <end position="414"/>
    </location>
</feature>
<organism evidence="5 6">
    <name type="scientific">Thiomicrorhabdus xiamenensis</name>
    <dbReference type="NCBI Taxonomy" id="2739063"/>
    <lineage>
        <taxon>Bacteria</taxon>
        <taxon>Pseudomonadati</taxon>
        <taxon>Pseudomonadota</taxon>
        <taxon>Gammaproteobacteria</taxon>
        <taxon>Thiotrichales</taxon>
        <taxon>Piscirickettsiaceae</taxon>
        <taxon>Thiomicrorhabdus</taxon>
    </lineage>
</organism>
<evidence type="ECO:0000313" key="6">
    <source>
        <dbReference type="Proteomes" id="UP000504724"/>
    </source>
</evidence>
<keyword evidence="6" id="KW-1185">Reference proteome</keyword>
<evidence type="ECO:0000256" key="2">
    <source>
        <dbReference type="ARBA" id="ARBA00022747"/>
    </source>
</evidence>
<dbReference type="PANTHER" id="PTHR30408">
    <property type="entry name" value="TYPE-1 RESTRICTION ENZYME ECOKI SPECIFICITY PROTEIN"/>
    <property type="match status" value="1"/>
</dbReference>
<evidence type="ECO:0000256" key="1">
    <source>
        <dbReference type="ARBA" id="ARBA00010923"/>
    </source>
</evidence>
<dbReference type="Pfam" id="PF01420">
    <property type="entry name" value="Methylase_S"/>
    <property type="match status" value="2"/>
</dbReference>
<dbReference type="SUPFAM" id="SSF116734">
    <property type="entry name" value="DNA methylase specificity domain"/>
    <property type="match status" value="2"/>
</dbReference>
<dbReference type="CDD" id="cd17273">
    <property type="entry name" value="RMtype1_S_EcoJA69PI-TRD1-CR1_like"/>
    <property type="match status" value="1"/>
</dbReference>